<accession>A0A165AJ59</accession>
<dbReference type="STRING" id="1314777.A0A165AJ59"/>
<dbReference type="Proteomes" id="UP000076722">
    <property type="component" value="Unassembled WGS sequence"/>
</dbReference>
<name>A0A165AJ59_9AGAM</name>
<dbReference type="AlphaFoldDB" id="A0A165AJ59"/>
<feature type="compositionally biased region" description="Basic and acidic residues" evidence="1">
    <location>
        <begin position="349"/>
        <end position="359"/>
    </location>
</feature>
<evidence type="ECO:0000313" key="2">
    <source>
        <dbReference type="EMBL" id="KZS99088.1"/>
    </source>
</evidence>
<dbReference type="EMBL" id="KV419394">
    <property type="protein sequence ID" value="KZS99088.1"/>
    <property type="molecule type" value="Genomic_DNA"/>
</dbReference>
<dbReference type="OrthoDB" id="3257251at2759"/>
<feature type="region of interest" description="Disordered" evidence="1">
    <location>
        <begin position="1"/>
        <end position="121"/>
    </location>
</feature>
<reference evidence="2 3" key="1">
    <citation type="journal article" date="2016" name="Mol. Biol. Evol.">
        <title>Comparative Genomics of Early-Diverging Mushroom-Forming Fungi Provides Insights into the Origins of Lignocellulose Decay Capabilities.</title>
        <authorList>
            <person name="Nagy L.G."/>
            <person name="Riley R."/>
            <person name="Tritt A."/>
            <person name="Adam C."/>
            <person name="Daum C."/>
            <person name="Floudas D."/>
            <person name="Sun H."/>
            <person name="Yadav J.S."/>
            <person name="Pangilinan J."/>
            <person name="Larsson K.H."/>
            <person name="Matsuura K."/>
            <person name="Barry K."/>
            <person name="Labutti K."/>
            <person name="Kuo R."/>
            <person name="Ohm R.A."/>
            <person name="Bhattacharya S.S."/>
            <person name="Shirouzu T."/>
            <person name="Yoshinaga Y."/>
            <person name="Martin F.M."/>
            <person name="Grigoriev I.V."/>
            <person name="Hibbett D.S."/>
        </authorList>
    </citation>
    <scope>NUCLEOTIDE SEQUENCE [LARGE SCALE GENOMIC DNA]</scope>
    <source>
        <strain evidence="2 3">HHB9708</strain>
    </source>
</reference>
<feature type="compositionally biased region" description="Polar residues" evidence="1">
    <location>
        <begin position="10"/>
        <end position="27"/>
    </location>
</feature>
<keyword evidence="3" id="KW-1185">Reference proteome</keyword>
<sequence length="359" mass="39411">MEVETDFESPISQQANSLATTPSFTGNQRKRARAADDTDSPSARGKREKARERQRRKRERDRHLLAGHIPQPSSPPAVPAFDVGISPPDGPQSPANPPPIPQPVPPTQNPAPGPEEAARRERVRAAARERQRKHRAVVKARRMAELGMTLVDPNVENQPLGYRLNEHGQYEPIIDEALLAQIQGADPRFPLVSPHATPGQTFATLILMSTQCNPSLKTHLLRTLHMSNEELVQFEPIIAAAWDHWNHQRAMHYAQAADQQEPTPSSSSHENGVGHSEVNQMSYATESNEFRNRFHRPLTAPSPFQPIPPANPGSKPTNDGSIDPSLATPATRETSAVRAENGQGNEVGSVDRGDQSDGE</sequence>
<organism evidence="2 3">
    <name type="scientific">Sistotremastrum niveocremeum HHB9708</name>
    <dbReference type="NCBI Taxonomy" id="1314777"/>
    <lineage>
        <taxon>Eukaryota</taxon>
        <taxon>Fungi</taxon>
        <taxon>Dikarya</taxon>
        <taxon>Basidiomycota</taxon>
        <taxon>Agaricomycotina</taxon>
        <taxon>Agaricomycetes</taxon>
        <taxon>Sistotremastrales</taxon>
        <taxon>Sistotremastraceae</taxon>
        <taxon>Sertulicium</taxon>
        <taxon>Sertulicium niveocremeum</taxon>
    </lineage>
</organism>
<feature type="region of interest" description="Disordered" evidence="1">
    <location>
        <begin position="296"/>
        <end position="359"/>
    </location>
</feature>
<feature type="compositionally biased region" description="Polar residues" evidence="1">
    <location>
        <begin position="257"/>
        <end position="270"/>
    </location>
</feature>
<feature type="region of interest" description="Disordered" evidence="1">
    <location>
        <begin position="253"/>
        <end position="274"/>
    </location>
</feature>
<protein>
    <submittedName>
        <fullName evidence="2">Uncharacterized protein</fullName>
    </submittedName>
</protein>
<evidence type="ECO:0000313" key="3">
    <source>
        <dbReference type="Proteomes" id="UP000076722"/>
    </source>
</evidence>
<evidence type="ECO:0000256" key="1">
    <source>
        <dbReference type="SAM" id="MobiDB-lite"/>
    </source>
</evidence>
<gene>
    <name evidence="2" type="ORF">SISNIDRAFT_500537</name>
</gene>
<proteinExistence type="predicted"/>
<feature type="compositionally biased region" description="Basic residues" evidence="1">
    <location>
        <begin position="44"/>
        <end position="60"/>
    </location>
</feature>
<feature type="compositionally biased region" description="Pro residues" evidence="1">
    <location>
        <begin position="88"/>
        <end position="113"/>
    </location>
</feature>